<dbReference type="InterPro" id="IPR014710">
    <property type="entry name" value="RmlC-like_jellyroll"/>
</dbReference>
<reference evidence="2" key="1">
    <citation type="submission" date="2015-10" db="EMBL/GenBank/DDBJ databases">
        <title>Description of Candidatus Tenderia electrophaga gen. nov, sp. nov., an Uncultivated Electroautotroph from a Biocathode Enrichment.</title>
        <authorList>
            <person name="Eddie B.J."/>
            <person name="Malanoski A.P."/>
            <person name="Wang Z."/>
            <person name="Hall R.J."/>
            <person name="Oh S.D."/>
            <person name="Heiner C."/>
            <person name="Lin B."/>
            <person name="Strycharz-Glaven S.M."/>
        </authorList>
    </citation>
    <scope>NUCLEOTIDE SEQUENCE [LARGE SCALE GENOMIC DNA]</scope>
    <source>
        <strain evidence="2">NRL1</strain>
    </source>
</reference>
<dbReference type="AlphaFoldDB" id="A0A0S2TAQ0"/>
<dbReference type="KEGG" id="tee:Tel_03210"/>
<dbReference type="SUPFAM" id="SSF51182">
    <property type="entry name" value="RmlC-like cupins"/>
    <property type="match status" value="1"/>
</dbReference>
<dbReference type="EMBL" id="CP013099">
    <property type="protein sequence ID" value="ALP52234.1"/>
    <property type="molecule type" value="Genomic_DNA"/>
</dbReference>
<keyword evidence="3" id="KW-1185">Reference proteome</keyword>
<evidence type="ECO:0000313" key="3">
    <source>
        <dbReference type="Proteomes" id="UP000055136"/>
    </source>
</evidence>
<dbReference type="NCBIfam" id="TIGR04366">
    <property type="entry name" value="cupin_WbuC"/>
    <property type="match status" value="1"/>
</dbReference>
<gene>
    <name evidence="2" type="ORF">Tel_03210</name>
</gene>
<dbReference type="Gene3D" id="2.60.120.10">
    <property type="entry name" value="Jelly Rolls"/>
    <property type="match status" value="1"/>
</dbReference>
<dbReference type="InterPro" id="IPR011051">
    <property type="entry name" value="RmlC_Cupin_sf"/>
</dbReference>
<organism evidence="2 3">
    <name type="scientific">Candidatus Tenderia electrophaga</name>
    <dbReference type="NCBI Taxonomy" id="1748243"/>
    <lineage>
        <taxon>Bacteria</taxon>
        <taxon>Pseudomonadati</taxon>
        <taxon>Pseudomonadota</taxon>
        <taxon>Gammaproteobacteria</taxon>
        <taxon>Candidatus Tenderiales</taxon>
        <taxon>Candidatus Tenderiaceae</taxon>
        <taxon>Candidatus Tenderia</taxon>
    </lineage>
</organism>
<dbReference type="CDD" id="cd07005">
    <property type="entry name" value="cupin_WbuC-like"/>
    <property type="match status" value="1"/>
</dbReference>
<accession>A0A0S2TAQ0</accession>
<evidence type="ECO:0000313" key="2">
    <source>
        <dbReference type="EMBL" id="ALP52234.1"/>
    </source>
</evidence>
<dbReference type="InterPro" id="IPR027565">
    <property type="entry name" value="Cupin_WbuC"/>
</dbReference>
<feature type="domain" description="Cupin fold metalloprotein WbuC cupin" evidence="1">
    <location>
        <begin position="4"/>
        <end position="86"/>
    </location>
</feature>
<dbReference type="STRING" id="1748243.Tel_03210"/>
<dbReference type="Pfam" id="PF19480">
    <property type="entry name" value="DUF6016"/>
    <property type="match status" value="1"/>
</dbReference>
<protein>
    <recommendedName>
        <fullName evidence="1">Cupin fold metalloprotein WbuC cupin domain-containing protein</fullName>
    </recommendedName>
</protein>
<name>A0A0S2TAQ0_9GAMM</name>
<proteinExistence type="predicted"/>
<dbReference type="Proteomes" id="UP000055136">
    <property type="component" value="Chromosome"/>
</dbReference>
<evidence type="ECO:0000259" key="1">
    <source>
        <dbReference type="Pfam" id="PF19480"/>
    </source>
</evidence>
<dbReference type="InterPro" id="IPR046058">
    <property type="entry name" value="WbuC_cupin"/>
</dbReference>
<sequence length="162" mass="17771">MKLFDDALLDGLVAQAKAAPRLRANHNVHVHLDEPVQRLFIAIEPGSYVRPHRHPEAGKWEFFLVLRGRIDALLFDAGGTLLQREALTPGGPVQGFEIPPNTWHCVLALESGSVFFEVKQGPYAPLGDKDFAAWAPPEGAAGSAEMYDWLVRARPGDSPPDL</sequence>